<name>A0AAE0KPV4_9CHLO</name>
<dbReference type="PRINTS" id="PR00019">
    <property type="entry name" value="LEURICHRPT"/>
</dbReference>
<dbReference type="InterPro" id="IPR050994">
    <property type="entry name" value="At_inactive_RLKs"/>
</dbReference>
<evidence type="ECO:0000256" key="1">
    <source>
        <dbReference type="ARBA" id="ARBA00004370"/>
    </source>
</evidence>
<feature type="region of interest" description="Disordered" evidence="8">
    <location>
        <begin position="1165"/>
        <end position="1189"/>
    </location>
</feature>
<keyword evidence="5" id="KW-0677">Repeat</keyword>
<dbReference type="AlphaFoldDB" id="A0AAE0KPV4"/>
<gene>
    <name evidence="11" type="ORF">CYMTET_34439</name>
</gene>
<evidence type="ECO:0000256" key="7">
    <source>
        <dbReference type="ARBA" id="ARBA00023136"/>
    </source>
</evidence>
<feature type="compositionally biased region" description="Low complexity" evidence="8">
    <location>
        <begin position="1165"/>
        <end position="1179"/>
    </location>
</feature>
<proteinExistence type="predicted"/>
<evidence type="ECO:0000313" key="11">
    <source>
        <dbReference type="EMBL" id="KAK3256426.1"/>
    </source>
</evidence>
<dbReference type="PANTHER" id="PTHR48010">
    <property type="entry name" value="OS05G0588300 PROTEIN"/>
    <property type="match status" value="1"/>
</dbReference>
<accession>A0AAE0KPV4</accession>
<dbReference type="GO" id="GO:0005930">
    <property type="term" value="C:axoneme"/>
    <property type="evidence" value="ECO:0007669"/>
    <property type="project" value="UniProtKB-SubCell"/>
</dbReference>
<evidence type="ECO:0000259" key="10">
    <source>
        <dbReference type="Pfam" id="PF08263"/>
    </source>
</evidence>
<evidence type="ECO:0000313" key="12">
    <source>
        <dbReference type="Proteomes" id="UP001190700"/>
    </source>
</evidence>
<organism evidence="11 12">
    <name type="scientific">Cymbomonas tetramitiformis</name>
    <dbReference type="NCBI Taxonomy" id="36881"/>
    <lineage>
        <taxon>Eukaryota</taxon>
        <taxon>Viridiplantae</taxon>
        <taxon>Chlorophyta</taxon>
        <taxon>Pyramimonadophyceae</taxon>
        <taxon>Pyramimonadales</taxon>
        <taxon>Pyramimonadaceae</taxon>
        <taxon>Cymbomonas</taxon>
    </lineage>
</organism>
<comment type="caution">
    <text evidence="11">The sequence shown here is derived from an EMBL/GenBank/DDBJ whole genome shotgun (WGS) entry which is preliminary data.</text>
</comment>
<feature type="region of interest" description="Disordered" evidence="8">
    <location>
        <begin position="1203"/>
        <end position="1234"/>
    </location>
</feature>
<dbReference type="PANTHER" id="PTHR48010:SF58">
    <property type="entry name" value="RECEPTOR PROTEIN KINASE-LIKE PROTEIN ZAR1"/>
    <property type="match status" value="1"/>
</dbReference>
<reference evidence="11 12" key="1">
    <citation type="journal article" date="2015" name="Genome Biol. Evol.">
        <title>Comparative Genomics of a Bacterivorous Green Alga Reveals Evolutionary Causalities and Consequences of Phago-Mixotrophic Mode of Nutrition.</title>
        <authorList>
            <person name="Burns J.A."/>
            <person name="Paasch A."/>
            <person name="Narechania A."/>
            <person name="Kim E."/>
        </authorList>
    </citation>
    <scope>NUCLEOTIDE SEQUENCE [LARGE SCALE GENOMIC DNA]</scope>
    <source>
        <strain evidence="11 12">PLY_AMNH</strain>
    </source>
</reference>
<evidence type="ECO:0000256" key="9">
    <source>
        <dbReference type="SAM" id="Phobius"/>
    </source>
</evidence>
<dbReference type="FunFam" id="3.80.10.10:FF:000129">
    <property type="entry name" value="Leucine-rich repeat receptor-like kinase"/>
    <property type="match status" value="1"/>
</dbReference>
<keyword evidence="4 9" id="KW-0812">Transmembrane</keyword>
<dbReference type="Pfam" id="PF08263">
    <property type="entry name" value="LRRNT_2"/>
    <property type="match status" value="1"/>
</dbReference>
<dbReference type="EMBL" id="LGRX02021662">
    <property type="protein sequence ID" value="KAK3256426.1"/>
    <property type="molecule type" value="Genomic_DNA"/>
</dbReference>
<feature type="domain" description="Leucine-rich repeat-containing N-terminal plant-type" evidence="10">
    <location>
        <begin position="425"/>
        <end position="462"/>
    </location>
</feature>
<dbReference type="GO" id="GO:0016020">
    <property type="term" value="C:membrane"/>
    <property type="evidence" value="ECO:0007669"/>
    <property type="project" value="UniProtKB-SubCell"/>
</dbReference>
<feature type="transmembrane region" description="Helical" evidence="9">
    <location>
        <begin position="16"/>
        <end position="40"/>
    </location>
</feature>
<comment type="subcellular location">
    <subcellularLocation>
        <location evidence="2">Cytoplasm</location>
        <location evidence="2">Cytoskeleton</location>
        <location evidence="2">Cilium axoneme</location>
    </subcellularLocation>
    <subcellularLocation>
        <location evidence="1">Membrane</location>
    </subcellularLocation>
</comment>
<evidence type="ECO:0000256" key="2">
    <source>
        <dbReference type="ARBA" id="ARBA00004430"/>
    </source>
</evidence>
<protein>
    <recommendedName>
        <fullName evidence="10">Leucine-rich repeat-containing N-terminal plant-type domain-containing protein</fullName>
    </recommendedName>
</protein>
<feature type="non-terminal residue" evidence="11">
    <location>
        <position position="1234"/>
    </location>
</feature>
<keyword evidence="12" id="KW-1185">Reference proteome</keyword>
<keyword evidence="7 9" id="KW-0472">Membrane</keyword>
<dbReference type="Gene3D" id="3.80.10.10">
    <property type="entry name" value="Ribonuclease Inhibitor"/>
    <property type="match status" value="2"/>
</dbReference>
<keyword evidence="6 9" id="KW-1133">Transmembrane helix</keyword>
<dbReference type="Pfam" id="PF00560">
    <property type="entry name" value="LRR_1"/>
    <property type="match status" value="1"/>
</dbReference>
<keyword evidence="3" id="KW-0433">Leucine-rich repeat</keyword>
<evidence type="ECO:0000256" key="8">
    <source>
        <dbReference type="SAM" id="MobiDB-lite"/>
    </source>
</evidence>
<dbReference type="Proteomes" id="UP001190700">
    <property type="component" value="Unassembled WGS sequence"/>
</dbReference>
<evidence type="ECO:0000256" key="5">
    <source>
        <dbReference type="ARBA" id="ARBA00022737"/>
    </source>
</evidence>
<dbReference type="InterPro" id="IPR001611">
    <property type="entry name" value="Leu-rich_rpt"/>
</dbReference>
<dbReference type="InterPro" id="IPR013210">
    <property type="entry name" value="LRR_N_plant-typ"/>
</dbReference>
<sequence length="1234" mass="127519">MNDGIPERFQVARGMLYIYILFFIAALCASTPTLEAVGILCSDLCPEVNNGRCDDGGPLSSSSLCVLGTDCSDCGHRSKVDKLSSRRQLNQKTESGESATCTNDCIYAHDEACDDGGSGAAYSLCTYGTDCADCGDRADLEPPPPSPPPPTTAQADCSDTCTYARDGECDDGGPGSTWSVCSYGTDCADCGFRGSGGFQRVSYSGSCTDLAFGSIHSRATCENAANTLGLVYTWTDLDSYTGDIPYGCVYDSNFQHLSWRAEENSPGHCVNFDCLCITNYCSHECEADNDGVCNDGGPGTPAGKDTCLFSTDCADCQPRQARNCSDECQYSGNGKCEDGGDGSASSVCAFGSDCTDCGPRPEVYCMEDCQWSNDGACDDGGSRSEWSVCGYGTDCGDCGPRHVASSTSPSPPPPSPPSTACQVTTQATYLLAFKAGATSSSAVLEDWTGDNPCLGWTGVSCTDVTGTCVEHLRLSGLALTGTISRDLGGLTHLSTLQLHSNSLRGAPPPELGELRELTDLQLQSNLLTSSIPVEYAGRLVSLSNWQMGDNSGLSGTIPSLAALRALTSLGLRNNALTGSVPNSILDVLTLTSLDLSGNQLSGEVPALADLVSLNTMDLSDNQLTGTFPGIGAALVSMEVDSNRFEGAILESLGGTALTSIAADNNPDLCGTLPPSLSGKVSASGTKVGATCQPCVNQGYPTDDYSATTEYSCSTASSLTANVTSLAVVAGSAQGYRVWLSAPPASPVTVTLTCSSGIVCSPTELIFEASSGCCQSMAVTVASSGGVGGTASATIEHTVATADLAYASASIGQISVGLSNAYLILSVTTLTATEGDSVSYSVALNTAPTSDVTVSLEASCGASCLTFDQSSLVFTPASWSIPQTVVATSVSDGLVVGNRIASIIHSVASAMPEYNSGASWGQTTSVTIVDTDSADFVFSPSAVSAQEGSSVSITVALSTAPSAEETITLSLTSTSPNTVKLGPSQTSSLDLVWAAGLTQSEYLAPKSVELSLVRDFVVAGQHDVTISMVAQGTSRTYTELNPLAGYSVAVLDIDSAGAYVVEAGTTSGWTGGSVGELVDPQQVQVSLTSQPSQSVALQWEEYSTDWTPCGETSEGCQLSFDPLLLTFTINSWGSTQKTIVQGLRDYVADGDYTRRVLLKYVTTDSTSAGATSSDTTSFTGHGNVSMPRASSKHTHTWGVALADTPSPGPGELPVDLESSTWTWRAPRGPGELPVD</sequence>
<dbReference type="PROSITE" id="PS51450">
    <property type="entry name" value="LRR"/>
    <property type="match status" value="1"/>
</dbReference>
<evidence type="ECO:0000256" key="6">
    <source>
        <dbReference type="ARBA" id="ARBA00022989"/>
    </source>
</evidence>
<evidence type="ECO:0000256" key="4">
    <source>
        <dbReference type="ARBA" id="ARBA00022692"/>
    </source>
</evidence>
<evidence type="ECO:0000256" key="3">
    <source>
        <dbReference type="ARBA" id="ARBA00022614"/>
    </source>
</evidence>
<dbReference type="SUPFAM" id="SSF52058">
    <property type="entry name" value="L domain-like"/>
    <property type="match status" value="1"/>
</dbReference>
<dbReference type="InterPro" id="IPR032675">
    <property type="entry name" value="LRR_dom_sf"/>
</dbReference>